<dbReference type="NCBIfam" id="NF002490">
    <property type="entry name" value="PRK01777.1"/>
    <property type="match status" value="1"/>
</dbReference>
<dbReference type="PANTHER" id="PTHR37483:SF1">
    <property type="entry name" value="UPF0125 PROTEIN RATB"/>
    <property type="match status" value="1"/>
</dbReference>
<dbReference type="Proteomes" id="UP000295793">
    <property type="component" value="Unassembled WGS sequence"/>
</dbReference>
<sequence length="89" mass="10106">MRVSVAYALPEQQWWLDVDIAEGTTVMAAIHQSGLLDLNADINLEKQKVGIFGRMVNLETLLAEGDRVEIYRPITWTPDDEDDDDEDDD</sequence>
<dbReference type="AlphaFoldDB" id="A0A4R3HZQ0"/>
<comment type="caution">
    <text evidence="3">The sequence shown here is derived from an EMBL/GenBank/DDBJ whole genome shotgun (WGS) entry which is preliminary data.</text>
</comment>
<proteinExistence type="inferred from homology"/>
<dbReference type="InterPro" id="IPR005346">
    <property type="entry name" value="RnfH"/>
</dbReference>
<dbReference type="PANTHER" id="PTHR37483">
    <property type="entry name" value="UPF0125 PROTEIN RATB"/>
    <property type="match status" value="1"/>
</dbReference>
<evidence type="ECO:0000256" key="1">
    <source>
        <dbReference type="ARBA" id="ARBA00010645"/>
    </source>
</evidence>
<protein>
    <recommendedName>
        <fullName evidence="2">UPF0125 protein BCF53_11441</fullName>
    </recommendedName>
</protein>
<reference evidence="3 4" key="1">
    <citation type="submission" date="2019-03" db="EMBL/GenBank/DDBJ databases">
        <title>Genomic Encyclopedia of Archaeal and Bacterial Type Strains, Phase II (KMG-II): from individual species to whole genera.</title>
        <authorList>
            <person name="Goeker M."/>
        </authorList>
    </citation>
    <scope>NUCLEOTIDE SEQUENCE [LARGE SCALE GENOMIC DNA]</scope>
    <source>
        <strain evidence="3 4">DSM 15388</strain>
    </source>
</reference>
<organism evidence="3 4">
    <name type="scientific">Reinekea marinisedimentorum</name>
    <dbReference type="NCBI Taxonomy" id="230495"/>
    <lineage>
        <taxon>Bacteria</taxon>
        <taxon>Pseudomonadati</taxon>
        <taxon>Pseudomonadota</taxon>
        <taxon>Gammaproteobacteria</taxon>
        <taxon>Oceanospirillales</taxon>
        <taxon>Saccharospirillaceae</taxon>
        <taxon>Reinekea</taxon>
    </lineage>
</organism>
<dbReference type="EMBL" id="SLZR01000014">
    <property type="protein sequence ID" value="TCS38876.1"/>
    <property type="molecule type" value="Genomic_DNA"/>
</dbReference>
<dbReference type="SUPFAM" id="SSF54285">
    <property type="entry name" value="MoaD/ThiS"/>
    <property type="match status" value="1"/>
</dbReference>
<name>A0A4R3HZQ0_9GAMM</name>
<dbReference type="HAMAP" id="MF_00460">
    <property type="entry name" value="UPF0125_RnfH"/>
    <property type="match status" value="1"/>
</dbReference>
<gene>
    <name evidence="3" type="ORF">BCF53_11441</name>
</gene>
<accession>A0A4R3HZQ0</accession>
<dbReference type="InterPro" id="IPR037021">
    <property type="entry name" value="RnfH_sf"/>
</dbReference>
<dbReference type="Pfam" id="PF03658">
    <property type="entry name" value="Ub-RnfH"/>
    <property type="match status" value="1"/>
</dbReference>
<evidence type="ECO:0000256" key="2">
    <source>
        <dbReference type="HAMAP-Rule" id="MF_00460"/>
    </source>
</evidence>
<evidence type="ECO:0000313" key="4">
    <source>
        <dbReference type="Proteomes" id="UP000295793"/>
    </source>
</evidence>
<dbReference type="Gene3D" id="3.10.20.280">
    <property type="entry name" value="RnfH-like"/>
    <property type="match status" value="1"/>
</dbReference>
<comment type="similarity">
    <text evidence="1 2">Belongs to the UPF0125 (RnfH) family.</text>
</comment>
<dbReference type="RefSeq" id="WP_132702650.1">
    <property type="nucleotide sequence ID" value="NZ_SLZR01000014.1"/>
</dbReference>
<dbReference type="InterPro" id="IPR016155">
    <property type="entry name" value="Mopterin_synth/thiamin_S_b"/>
</dbReference>
<dbReference type="OrthoDB" id="9796575at2"/>
<keyword evidence="4" id="KW-1185">Reference proteome</keyword>
<evidence type="ECO:0000313" key="3">
    <source>
        <dbReference type="EMBL" id="TCS38876.1"/>
    </source>
</evidence>